<organism evidence="2 3">
    <name type="scientific">Nitzschia inconspicua</name>
    <dbReference type="NCBI Taxonomy" id="303405"/>
    <lineage>
        <taxon>Eukaryota</taxon>
        <taxon>Sar</taxon>
        <taxon>Stramenopiles</taxon>
        <taxon>Ochrophyta</taxon>
        <taxon>Bacillariophyta</taxon>
        <taxon>Bacillariophyceae</taxon>
        <taxon>Bacillariophycidae</taxon>
        <taxon>Bacillariales</taxon>
        <taxon>Bacillariaceae</taxon>
        <taxon>Nitzschia</taxon>
    </lineage>
</organism>
<feature type="compositionally biased region" description="Basic and acidic residues" evidence="1">
    <location>
        <begin position="185"/>
        <end position="199"/>
    </location>
</feature>
<comment type="caution">
    <text evidence="2">The sequence shown here is derived from an EMBL/GenBank/DDBJ whole genome shotgun (WGS) entry which is preliminary data.</text>
</comment>
<keyword evidence="3" id="KW-1185">Reference proteome</keyword>
<dbReference type="Proteomes" id="UP000693970">
    <property type="component" value="Unassembled WGS sequence"/>
</dbReference>
<dbReference type="OrthoDB" id="45428at2759"/>
<dbReference type="PANTHER" id="PTHR35871:SF1">
    <property type="entry name" value="CXC1-LIKE CYSTEINE CLUSTER ASSOCIATED WITH KDZ TRANSPOSASES DOMAIN-CONTAINING PROTEIN"/>
    <property type="match status" value="1"/>
</dbReference>
<protein>
    <submittedName>
        <fullName evidence="2">Uncharacterized protein</fullName>
    </submittedName>
</protein>
<gene>
    <name evidence="2" type="ORF">IV203_027660</name>
</gene>
<dbReference type="PANTHER" id="PTHR35871">
    <property type="entry name" value="EXPRESSED PROTEIN"/>
    <property type="match status" value="1"/>
</dbReference>
<reference evidence="2" key="2">
    <citation type="submission" date="2021-04" db="EMBL/GenBank/DDBJ databases">
        <authorList>
            <person name="Podell S."/>
        </authorList>
    </citation>
    <scope>NUCLEOTIDE SEQUENCE</scope>
    <source>
        <strain evidence="2">Hildebrandi</strain>
    </source>
</reference>
<proteinExistence type="predicted"/>
<reference evidence="2" key="1">
    <citation type="journal article" date="2021" name="Sci. Rep.">
        <title>Diploid genomic architecture of Nitzschia inconspicua, an elite biomass production diatom.</title>
        <authorList>
            <person name="Oliver A."/>
            <person name="Podell S."/>
            <person name="Pinowska A."/>
            <person name="Traller J.C."/>
            <person name="Smith S.R."/>
            <person name="McClure R."/>
            <person name="Beliaev A."/>
            <person name="Bohutskyi P."/>
            <person name="Hill E.A."/>
            <person name="Rabines A."/>
            <person name="Zheng H."/>
            <person name="Allen L.Z."/>
            <person name="Kuo A."/>
            <person name="Grigoriev I.V."/>
            <person name="Allen A.E."/>
            <person name="Hazlebeck D."/>
            <person name="Allen E.E."/>
        </authorList>
    </citation>
    <scope>NUCLEOTIDE SEQUENCE</scope>
    <source>
        <strain evidence="2">Hildebrandi</strain>
    </source>
</reference>
<dbReference type="EMBL" id="JAGRRH010000005">
    <property type="protein sequence ID" value="KAG7369914.1"/>
    <property type="molecule type" value="Genomic_DNA"/>
</dbReference>
<feature type="region of interest" description="Disordered" evidence="1">
    <location>
        <begin position="146"/>
        <end position="207"/>
    </location>
</feature>
<evidence type="ECO:0000313" key="3">
    <source>
        <dbReference type="Proteomes" id="UP000693970"/>
    </source>
</evidence>
<evidence type="ECO:0000313" key="2">
    <source>
        <dbReference type="EMBL" id="KAG7369914.1"/>
    </source>
</evidence>
<name>A0A9K3Q696_9STRA</name>
<accession>A0A9K3Q696</accession>
<dbReference type="AlphaFoldDB" id="A0A9K3Q696"/>
<evidence type="ECO:0000256" key="1">
    <source>
        <dbReference type="SAM" id="MobiDB-lite"/>
    </source>
</evidence>
<sequence length="1012" mass="117073">MILPLTDDAPKVTKEILGHALELTINHRTIGPKICNKWITVDTIIDAIRAAAVIDASMGMNGRLLGTLLPKIPKYESIDRFDGSNLSGFFRAKYSKQSYYIILPPGEQAEYPLFDKQWKEEVEKEKSLISFRSLKSNDIPPVEQLLEQGKKGSPVQRRATYIVNPQNTKSDSRERQQNSGQVSKSDSHERQQDSDHVDMPRQQSVSGTYWDSPEAYKLFKPRQCDSNCLSAVERRIKLLQRAQQFEGWRDLVHGRDPDNVCSNYDKLVIRQKSMFILKAYQIAILEMNRKTWLECCEIAVHEINLLGVTLTTRGDNLSRWHRLFRTREAFLHPNLEARVGRDPLPPFLRMFPDAATKIKQFCRVNLLNLNVETVHQFILNKVFPRIYAVWASEQKSRGHTLQSFLKLFRISVFSPQTTLSWMKQLGMKYANHKKSYYVDGHEREDVVTSRKLFCKRYLVDLEPRCLRWIQITKEKASELQSLSMDFGHEYMEGDIKMVEFHEDYIDKAGMDLTQFEKKQSVRAPPNSPPLEFIGQDECVFFQNLVCSKNWVGSNGERPLLPKSEGDGVMLSAFQSRLTGFGREMSTDELQKVNEQRLNKTYWDGEAALEVLKSTSKPPLTASPFVRKLLIGINNEGYWNSNHMAVQFEDVVDCLKVLYPSHEFVFLFDHSQGHNRKRKGALDVNNMNVSFGGKQERLRDTIIQNFEGYLGRYSPLLSVGDTQRMNWSNEEPPEESTERPFNLSVQEWHKRRSTQLFDEYVNNKPKTKKELTTDLQREGIISKEDRRGYTVKEMQKLAGDHGIAISKSEQKKIIGWVGEPKGLLQVARERGLIDHINHHLYLANPKKNPDGTLNTEKSLRSIVGQCTDFQNELPHLQVMANELKVQVMFTPKFHAEMAGEGIEYSWGFAKGSYRRKPLQKKRKRVDFEDLVDECTNVETELTKARIRKFSARARAYLCTYHYLATAEPTSAAIKDNDQEKKQKVPMMDEIERLMKKFKTHRCAFDFDRGFVMD</sequence>